<feature type="domain" description="N-acetyltransferase" evidence="1">
    <location>
        <begin position="1"/>
        <end position="147"/>
    </location>
</feature>
<dbReference type="SUPFAM" id="SSF55729">
    <property type="entry name" value="Acyl-CoA N-acyltransferases (Nat)"/>
    <property type="match status" value="1"/>
</dbReference>
<keyword evidence="3" id="KW-1185">Reference proteome</keyword>
<dbReference type="Proteomes" id="UP001275436">
    <property type="component" value="Unassembled WGS sequence"/>
</dbReference>
<evidence type="ECO:0000259" key="1">
    <source>
        <dbReference type="PROSITE" id="PS51186"/>
    </source>
</evidence>
<reference evidence="2 3" key="1">
    <citation type="submission" date="2023-02" db="EMBL/GenBank/DDBJ databases">
        <title>Oceanobacillus kimchii IFOP_LL358 isolated form Alexandrium catenella lab strain.</title>
        <authorList>
            <person name="Gajardo G."/>
            <person name="Ueki S."/>
            <person name="Maruyama F."/>
        </authorList>
    </citation>
    <scope>NUCLEOTIDE SEQUENCE [LARGE SCALE GENOMIC DNA]</scope>
    <source>
        <strain evidence="2 3">IFOP_LL358</strain>
    </source>
</reference>
<comment type="caution">
    <text evidence="2">The sequence shown here is derived from an EMBL/GenBank/DDBJ whole genome shotgun (WGS) entry which is preliminary data.</text>
</comment>
<evidence type="ECO:0000313" key="3">
    <source>
        <dbReference type="Proteomes" id="UP001275436"/>
    </source>
</evidence>
<dbReference type="EMBL" id="BSKO01000001">
    <property type="protein sequence ID" value="GLO64459.1"/>
    <property type="molecule type" value="Genomic_DNA"/>
</dbReference>
<protein>
    <recommendedName>
        <fullName evidence="1">N-acetyltransferase domain-containing protein</fullName>
    </recommendedName>
</protein>
<sequence>MKACVLRASDYGKMKKLFLDVFSNEPWFDKWDEKQLDLYMKDLTENNNSLSIAMYDETEELIGCSLGYVFNWWEGREYFIKEFFISRRKQGQGEGSTFLDLMDDILRDKDIKHILLSTEKTVPAYHFYQKNKFSVLDDSVFLVKKIPE</sequence>
<proteinExistence type="predicted"/>
<accession>A0ABQ5TG28</accession>
<gene>
    <name evidence="2" type="ORF">MACH08_02430</name>
</gene>
<dbReference type="Gene3D" id="3.40.630.30">
    <property type="match status" value="1"/>
</dbReference>
<name>A0ABQ5TG28_9BACI</name>
<dbReference type="InterPro" id="IPR000182">
    <property type="entry name" value="GNAT_dom"/>
</dbReference>
<dbReference type="InterPro" id="IPR016181">
    <property type="entry name" value="Acyl_CoA_acyltransferase"/>
</dbReference>
<dbReference type="Pfam" id="PF00583">
    <property type="entry name" value="Acetyltransf_1"/>
    <property type="match status" value="1"/>
</dbReference>
<organism evidence="2 3">
    <name type="scientific">Oceanobacillus kimchii</name>
    <dbReference type="NCBI Taxonomy" id="746691"/>
    <lineage>
        <taxon>Bacteria</taxon>
        <taxon>Bacillati</taxon>
        <taxon>Bacillota</taxon>
        <taxon>Bacilli</taxon>
        <taxon>Bacillales</taxon>
        <taxon>Bacillaceae</taxon>
        <taxon>Oceanobacillus</taxon>
    </lineage>
</organism>
<evidence type="ECO:0000313" key="2">
    <source>
        <dbReference type="EMBL" id="GLO64459.1"/>
    </source>
</evidence>
<dbReference type="RefSeq" id="WP_017795274.1">
    <property type="nucleotide sequence ID" value="NZ_BSKO01000001.1"/>
</dbReference>
<dbReference type="PROSITE" id="PS51186">
    <property type="entry name" value="GNAT"/>
    <property type="match status" value="1"/>
</dbReference>